<accession>A0A8H4EM31</accession>
<dbReference type="AlphaFoldDB" id="A0A8H4EM31"/>
<gene>
    <name evidence="1" type="ORF">F8M41_017477</name>
</gene>
<evidence type="ECO:0000313" key="2">
    <source>
        <dbReference type="Proteomes" id="UP000439903"/>
    </source>
</evidence>
<name>A0A8H4EM31_GIGMA</name>
<keyword evidence="2" id="KW-1185">Reference proteome</keyword>
<evidence type="ECO:0000313" key="1">
    <source>
        <dbReference type="EMBL" id="KAF0514963.1"/>
    </source>
</evidence>
<organism evidence="1 2">
    <name type="scientific">Gigaspora margarita</name>
    <dbReference type="NCBI Taxonomy" id="4874"/>
    <lineage>
        <taxon>Eukaryota</taxon>
        <taxon>Fungi</taxon>
        <taxon>Fungi incertae sedis</taxon>
        <taxon>Mucoromycota</taxon>
        <taxon>Glomeromycotina</taxon>
        <taxon>Glomeromycetes</taxon>
        <taxon>Diversisporales</taxon>
        <taxon>Gigasporaceae</taxon>
        <taxon>Gigaspora</taxon>
    </lineage>
</organism>
<proteinExistence type="predicted"/>
<reference evidence="1 2" key="1">
    <citation type="journal article" date="2019" name="Environ. Microbiol.">
        <title>At the nexus of three kingdoms: the genome of the mycorrhizal fungus Gigaspora margarita provides insights into plant, endobacterial and fungal interactions.</title>
        <authorList>
            <person name="Venice F."/>
            <person name="Ghignone S."/>
            <person name="Salvioli di Fossalunga A."/>
            <person name="Amselem J."/>
            <person name="Novero M."/>
            <person name="Xianan X."/>
            <person name="Sedzielewska Toro K."/>
            <person name="Morin E."/>
            <person name="Lipzen A."/>
            <person name="Grigoriev I.V."/>
            <person name="Henrissat B."/>
            <person name="Martin F.M."/>
            <person name="Bonfante P."/>
        </authorList>
    </citation>
    <scope>NUCLEOTIDE SEQUENCE [LARGE SCALE GENOMIC DNA]</scope>
    <source>
        <strain evidence="1 2">BEG34</strain>
    </source>
</reference>
<comment type="caution">
    <text evidence="1">The sequence shown here is derived from an EMBL/GenBank/DDBJ whole genome shotgun (WGS) entry which is preliminary data.</text>
</comment>
<dbReference type="EMBL" id="WTPW01000402">
    <property type="protein sequence ID" value="KAF0514963.1"/>
    <property type="molecule type" value="Genomic_DNA"/>
</dbReference>
<protein>
    <submittedName>
        <fullName evidence="1">Uncharacterized protein</fullName>
    </submittedName>
</protein>
<sequence>MEVNANLYPSFEYYPSLFEDDLDAKEYGFDHSTAIDNHNDKDEIDNIIFIDNYNNETKINNIAIMDNYNKTIIDNITNICIEEKNDLEYTKIN</sequence>
<dbReference type="Proteomes" id="UP000439903">
    <property type="component" value="Unassembled WGS sequence"/>
</dbReference>